<dbReference type="AlphaFoldDB" id="A0A843WEU2"/>
<name>A0A843WEU2_COLES</name>
<feature type="compositionally biased region" description="Gly residues" evidence="1">
    <location>
        <begin position="292"/>
        <end position="308"/>
    </location>
</feature>
<protein>
    <submittedName>
        <fullName evidence="2">Uncharacterized protein</fullName>
    </submittedName>
</protein>
<evidence type="ECO:0000256" key="1">
    <source>
        <dbReference type="SAM" id="MobiDB-lite"/>
    </source>
</evidence>
<dbReference type="Proteomes" id="UP000652761">
    <property type="component" value="Unassembled WGS sequence"/>
</dbReference>
<evidence type="ECO:0000313" key="2">
    <source>
        <dbReference type="EMBL" id="MQM05288.1"/>
    </source>
</evidence>
<proteinExistence type="predicted"/>
<evidence type="ECO:0000313" key="3">
    <source>
        <dbReference type="Proteomes" id="UP000652761"/>
    </source>
</evidence>
<keyword evidence="3" id="KW-1185">Reference proteome</keyword>
<gene>
    <name evidence="2" type="ORF">Taro_038106</name>
</gene>
<sequence length="463" mass="47897">MERPSTLNELDFSVEGGDPLALRREASPFGSTGLGVVPIPSSIGSVLLAPSRATPKTRFSSIVGLAAGAGGTCGLSLSGLEGSAAALAPSACSLLDSARPTGGFSEPDEVSLELGATGSRLSTISLVEGFDGCEAGSILLLFARLAWGGPSEEEIAPLVSDVAAFTACSSLFRGAGRALALSSPLILGEGSIKISGWLLAAPAGEKMVSANGIKLPKASTDRRTSTTGAEAPPPDLASSKSSLPDFRSPLTWHISAASFSLALVSFCRRLGEGWTPHRVWTPPGTHTTGGKTPPGGGTTPGGEGRGGPGGPHWPVRWCIPPDRPNRWCTPPVGSWWAPLAKPVVYTTGQTYTTGGDLVGPTGQAGTPPVGFPLVGDPLGGRVAWIMTLDRKFVNICTDKNIVIDSGKDVGEQIFISNTAPPGGITKELNRKRDDLMKIAERRLYLTTGKRQKYCSKTSSNNAS</sequence>
<accession>A0A843WEU2</accession>
<feature type="compositionally biased region" description="Low complexity" evidence="1">
    <location>
        <begin position="281"/>
        <end position="291"/>
    </location>
</feature>
<dbReference type="EMBL" id="NMUH01003387">
    <property type="protein sequence ID" value="MQM05288.1"/>
    <property type="molecule type" value="Genomic_DNA"/>
</dbReference>
<organism evidence="2 3">
    <name type="scientific">Colocasia esculenta</name>
    <name type="common">Wild taro</name>
    <name type="synonym">Arum esculentum</name>
    <dbReference type="NCBI Taxonomy" id="4460"/>
    <lineage>
        <taxon>Eukaryota</taxon>
        <taxon>Viridiplantae</taxon>
        <taxon>Streptophyta</taxon>
        <taxon>Embryophyta</taxon>
        <taxon>Tracheophyta</taxon>
        <taxon>Spermatophyta</taxon>
        <taxon>Magnoliopsida</taxon>
        <taxon>Liliopsida</taxon>
        <taxon>Araceae</taxon>
        <taxon>Aroideae</taxon>
        <taxon>Colocasieae</taxon>
        <taxon>Colocasia</taxon>
    </lineage>
</organism>
<feature type="region of interest" description="Disordered" evidence="1">
    <location>
        <begin position="212"/>
        <end position="242"/>
    </location>
</feature>
<feature type="region of interest" description="Disordered" evidence="1">
    <location>
        <begin position="278"/>
        <end position="308"/>
    </location>
</feature>
<reference evidence="2" key="1">
    <citation type="submission" date="2017-07" db="EMBL/GenBank/DDBJ databases">
        <title>Taro Niue Genome Assembly and Annotation.</title>
        <authorList>
            <person name="Atibalentja N."/>
            <person name="Keating K."/>
            <person name="Fields C.J."/>
        </authorList>
    </citation>
    <scope>NUCLEOTIDE SEQUENCE</scope>
    <source>
        <strain evidence="2">Niue_2</strain>
        <tissue evidence="2">Leaf</tissue>
    </source>
</reference>
<comment type="caution">
    <text evidence="2">The sequence shown here is derived from an EMBL/GenBank/DDBJ whole genome shotgun (WGS) entry which is preliminary data.</text>
</comment>